<reference evidence="13" key="2">
    <citation type="submission" date="2025-09" db="UniProtKB">
        <authorList>
            <consortium name="Ensembl"/>
        </authorList>
    </citation>
    <scope>IDENTIFICATION</scope>
</reference>
<dbReference type="GO" id="GO:0071222">
    <property type="term" value="P:cellular response to lipopolysaccharide"/>
    <property type="evidence" value="ECO:0007669"/>
    <property type="project" value="TreeGrafter"/>
</dbReference>
<evidence type="ECO:0000256" key="8">
    <source>
        <dbReference type="ARBA" id="ARBA00023170"/>
    </source>
</evidence>
<dbReference type="GeneTree" id="ENSGT00940000163348"/>
<evidence type="ECO:0000259" key="12">
    <source>
        <dbReference type="PROSITE" id="PS50835"/>
    </source>
</evidence>
<dbReference type="SUPFAM" id="SSF48726">
    <property type="entry name" value="Immunoglobulin"/>
    <property type="match status" value="2"/>
</dbReference>
<keyword evidence="4" id="KW-0732">Signal</keyword>
<keyword evidence="10" id="KW-0393">Immunoglobulin domain</keyword>
<evidence type="ECO:0000256" key="4">
    <source>
        <dbReference type="ARBA" id="ARBA00022729"/>
    </source>
</evidence>
<evidence type="ECO:0000256" key="1">
    <source>
        <dbReference type="ARBA" id="ARBA00004251"/>
    </source>
</evidence>
<keyword evidence="5 11" id="KW-1133">Transmembrane helix</keyword>
<feature type="domain" description="Ig-like" evidence="12">
    <location>
        <begin position="79"/>
        <end position="162"/>
    </location>
</feature>
<dbReference type="PROSITE" id="PS50835">
    <property type="entry name" value="IG_LIKE"/>
    <property type="match status" value="2"/>
</dbReference>
<feature type="transmembrane region" description="Helical" evidence="11">
    <location>
        <begin position="294"/>
        <end position="323"/>
    </location>
</feature>
<evidence type="ECO:0000256" key="11">
    <source>
        <dbReference type="SAM" id="Phobius"/>
    </source>
</evidence>
<dbReference type="GO" id="GO:0031295">
    <property type="term" value="P:T cell costimulation"/>
    <property type="evidence" value="ECO:0007669"/>
    <property type="project" value="TreeGrafter"/>
</dbReference>
<dbReference type="AlphaFoldDB" id="A0A7N8YE32"/>
<protein>
    <recommendedName>
        <fullName evidence="12">Ig-like domain-containing protein</fullName>
    </recommendedName>
</protein>
<dbReference type="InterPro" id="IPR013106">
    <property type="entry name" value="Ig_V-set"/>
</dbReference>
<evidence type="ECO:0000256" key="2">
    <source>
        <dbReference type="ARBA" id="ARBA00022475"/>
    </source>
</evidence>
<dbReference type="GO" id="GO:0009897">
    <property type="term" value="C:external side of plasma membrane"/>
    <property type="evidence" value="ECO:0007669"/>
    <property type="project" value="TreeGrafter"/>
</dbReference>
<dbReference type="Pfam" id="PF07686">
    <property type="entry name" value="V-set"/>
    <property type="match status" value="1"/>
</dbReference>
<evidence type="ECO:0000256" key="3">
    <source>
        <dbReference type="ARBA" id="ARBA00022692"/>
    </source>
</evidence>
<sequence length="341" mass="38172">MHPEPRLEAGSTREELMAKGSGPHSIFGNWEPQIDLCSKSKDSVFCSSISVYLSICLHFFSAFSGSSADTTQKLNVLLGADVTLSCLFDTISKLMEWSTLTIEWNMVDKRAHKSIVYTFEDGRAHVKRDGSVMDKIGLLQSNASLQLQNVTIADEGLYTCRIITPVVYTETTTLEVLARPSVLLPDKAAVTEGEEKTIQCDISSFYPKKLVVSWHIQNGSRTVNAGLSHHSRVCTEMAVHNPDGTYSIRSGMTLHASTVKDREMRIICQVEHQTYDWPFNRSVVLTVHAPSQHLYSAFTLVSVTCVISLLLVSSVIGGILLLYRYFYKGTYQHEQNEWCYI</sequence>
<evidence type="ECO:0000313" key="14">
    <source>
        <dbReference type="Proteomes" id="UP000261640"/>
    </source>
</evidence>
<keyword evidence="9" id="KW-0325">Glycoprotein</keyword>
<comment type="subcellular location">
    <subcellularLocation>
        <location evidence="1">Cell membrane</location>
        <topology evidence="1">Single-pass type I membrane protein</topology>
    </subcellularLocation>
</comment>
<dbReference type="InParanoid" id="A0A7N8YE32"/>
<dbReference type="PANTHER" id="PTHR25466">
    <property type="entry name" value="T-LYMPHOCYTE ACTIVATION ANTIGEN"/>
    <property type="match status" value="1"/>
</dbReference>
<dbReference type="Pfam" id="PF07654">
    <property type="entry name" value="C1-set"/>
    <property type="match status" value="1"/>
</dbReference>
<dbReference type="GO" id="GO:0007166">
    <property type="term" value="P:cell surface receptor signaling pathway"/>
    <property type="evidence" value="ECO:0007669"/>
    <property type="project" value="TreeGrafter"/>
</dbReference>
<dbReference type="InterPro" id="IPR036179">
    <property type="entry name" value="Ig-like_dom_sf"/>
</dbReference>
<dbReference type="InterPro" id="IPR013783">
    <property type="entry name" value="Ig-like_fold"/>
</dbReference>
<keyword evidence="7" id="KW-1015">Disulfide bond</keyword>
<dbReference type="Gene3D" id="2.60.40.10">
    <property type="entry name" value="Immunoglobulins"/>
    <property type="match status" value="2"/>
</dbReference>
<keyword evidence="6 11" id="KW-0472">Membrane</keyword>
<dbReference type="GO" id="GO:0006955">
    <property type="term" value="P:immune response"/>
    <property type="evidence" value="ECO:0007669"/>
    <property type="project" value="TreeGrafter"/>
</dbReference>
<dbReference type="InterPro" id="IPR051713">
    <property type="entry name" value="T-cell_Activation_Regulation"/>
</dbReference>
<keyword evidence="8" id="KW-0675">Receptor</keyword>
<dbReference type="Ensembl" id="ENSMAMT00000056173.1">
    <property type="protein sequence ID" value="ENSMAMP00000063521.1"/>
    <property type="gene ID" value="ENSMAMG00000026275.1"/>
</dbReference>
<evidence type="ECO:0000313" key="13">
    <source>
        <dbReference type="Ensembl" id="ENSMAMP00000063521.1"/>
    </source>
</evidence>
<dbReference type="InterPro" id="IPR003599">
    <property type="entry name" value="Ig_sub"/>
</dbReference>
<dbReference type="PANTHER" id="PTHR25466:SF9">
    <property type="entry name" value="FIBRONECTIN TYPE-III DOMAIN-CONTAINING PROTEIN"/>
    <property type="match status" value="1"/>
</dbReference>
<evidence type="ECO:0000256" key="7">
    <source>
        <dbReference type="ARBA" id="ARBA00023157"/>
    </source>
</evidence>
<dbReference type="InterPro" id="IPR007110">
    <property type="entry name" value="Ig-like_dom"/>
</dbReference>
<reference evidence="13" key="1">
    <citation type="submission" date="2025-08" db="UniProtKB">
        <authorList>
            <consortium name="Ensembl"/>
        </authorList>
    </citation>
    <scope>IDENTIFICATION</scope>
</reference>
<dbReference type="SMART" id="SM00409">
    <property type="entry name" value="IG"/>
    <property type="match status" value="2"/>
</dbReference>
<dbReference type="GO" id="GO:0042102">
    <property type="term" value="P:positive regulation of T cell proliferation"/>
    <property type="evidence" value="ECO:0007669"/>
    <property type="project" value="TreeGrafter"/>
</dbReference>
<evidence type="ECO:0000256" key="9">
    <source>
        <dbReference type="ARBA" id="ARBA00023180"/>
    </source>
</evidence>
<dbReference type="GO" id="GO:0042130">
    <property type="term" value="P:negative regulation of T cell proliferation"/>
    <property type="evidence" value="ECO:0007669"/>
    <property type="project" value="TreeGrafter"/>
</dbReference>
<feature type="domain" description="Ig-like" evidence="12">
    <location>
        <begin position="180"/>
        <end position="286"/>
    </location>
</feature>
<keyword evidence="2" id="KW-1003">Cell membrane</keyword>
<keyword evidence="14" id="KW-1185">Reference proteome</keyword>
<name>A0A7N8YE32_9TELE</name>
<organism evidence="13 14">
    <name type="scientific">Mastacembelus armatus</name>
    <name type="common">zig-zag eel</name>
    <dbReference type="NCBI Taxonomy" id="205130"/>
    <lineage>
        <taxon>Eukaryota</taxon>
        <taxon>Metazoa</taxon>
        <taxon>Chordata</taxon>
        <taxon>Craniata</taxon>
        <taxon>Vertebrata</taxon>
        <taxon>Euteleostomi</taxon>
        <taxon>Actinopterygii</taxon>
        <taxon>Neopterygii</taxon>
        <taxon>Teleostei</taxon>
        <taxon>Neoteleostei</taxon>
        <taxon>Acanthomorphata</taxon>
        <taxon>Anabantaria</taxon>
        <taxon>Synbranchiformes</taxon>
        <taxon>Mastacembelidae</taxon>
        <taxon>Mastacembelus</taxon>
    </lineage>
</organism>
<keyword evidence="3 11" id="KW-0812">Transmembrane</keyword>
<proteinExistence type="predicted"/>
<evidence type="ECO:0000256" key="5">
    <source>
        <dbReference type="ARBA" id="ARBA00022989"/>
    </source>
</evidence>
<dbReference type="Proteomes" id="UP000261640">
    <property type="component" value="Unplaced"/>
</dbReference>
<evidence type="ECO:0000256" key="6">
    <source>
        <dbReference type="ARBA" id="ARBA00023136"/>
    </source>
</evidence>
<dbReference type="InterPro" id="IPR003597">
    <property type="entry name" value="Ig_C1-set"/>
</dbReference>
<evidence type="ECO:0000256" key="10">
    <source>
        <dbReference type="ARBA" id="ARBA00023319"/>
    </source>
</evidence>
<accession>A0A7N8YE32</accession>